<feature type="transmembrane region" description="Helical" evidence="1">
    <location>
        <begin position="626"/>
        <end position="646"/>
    </location>
</feature>
<keyword evidence="1" id="KW-0812">Transmembrane</keyword>
<feature type="transmembrane region" description="Helical" evidence="1">
    <location>
        <begin position="355"/>
        <end position="385"/>
    </location>
</feature>
<feature type="transmembrane region" description="Helical" evidence="1">
    <location>
        <begin position="552"/>
        <end position="572"/>
    </location>
</feature>
<feature type="transmembrane region" description="Helical" evidence="1">
    <location>
        <begin position="512"/>
        <end position="545"/>
    </location>
</feature>
<feature type="transmembrane region" description="Helical" evidence="1">
    <location>
        <begin position="716"/>
        <end position="736"/>
    </location>
</feature>
<dbReference type="PANTHER" id="PTHR43685:SF3">
    <property type="entry name" value="SLR2126 PROTEIN"/>
    <property type="match status" value="1"/>
</dbReference>
<dbReference type="STRING" id="36805.BOH66_12770"/>
<feature type="transmembrane region" description="Helical" evidence="1">
    <location>
        <begin position="899"/>
        <end position="917"/>
    </location>
</feature>
<accession>A0A1P8UA74</accession>
<feature type="transmembrane region" description="Helical" evidence="1">
    <location>
        <begin position="461"/>
        <end position="482"/>
    </location>
</feature>
<dbReference type="RefSeq" id="WP_076691401.1">
    <property type="nucleotide sequence ID" value="NZ_CP018762.1"/>
</dbReference>
<keyword evidence="2" id="KW-0808">Transferase</keyword>
<evidence type="ECO:0000256" key="1">
    <source>
        <dbReference type="SAM" id="Phobius"/>
    </source>
</evidence>
<reference evidence="2 3" key="1">
    <citation type="submission" date="2016-12" db="EMBL/GenBank/DDBJ databases">
        <title>Complete genome sequence of Microbacterium aurum KACC 15219.</title>
        <authorList>
            <person name="Jung Y."/>
            <person name="Shin J.-H."/>
            <person name="Lee Y.-J."/>
            <person name="Yi H."/>
            <person name="Bahn Y.-S."/>
            <person name="Kim J.F."/>
            <person name="Lee D.-W."/>
        </authorList>
    </citation>
    <scope>NUCLEOTIDE SEQUENCE [LARGE SCALE GENOMIC DNA]</scope>
    <source>
        <strain evidence="2 3">KACC 15219</strain>
    </source>
</reference>
<gene>
    <name evidence="2" type="ORF">BOH66_12770</name>
</gene>
<feature type="transmembrane region" description="Helical" evidence="1">
    <location>
        <begin position="405"/>
        <end position="427"/>
    </location>
</feature>
<dbReference type="InterPro" id="IPR050834">
    <property type="entry name" value="Glycosyltransf_2"/>
</dbReference>
<evidence type="ECO:0000313" key="3">
    <source>
        <dbReference type="Proteomes" id="UP000187185"/>
    </source>
</evidence>
<dbReference type="Gene3D" id="3.90.550.10">
    <property type="entry name" value="Spore Coat Polysaccharide Biosynthesis Protein SpsA, Chain A"/>
    <property type="match status" value="1"/>
</dbReference>
<feature type="transmembrane region" description="Helical" evidence="1">
    <location>
        <begin position="251"/>
        <end position="272"/>
    </location>
</feature>
<feature type="transmembrane region" description="Helical" evidence="1">
    <location>
        <begin position="653"/>
        <end position="673"/>
    </location>
</feature>
<dbReference type="SUPFAM" id="SSF53448">
    <property type="entry name" value="Nucleotide-diphospho-sugar transferases"/>
    <property type="match status" value="1"/>
</dbReference>
<dbReference type="Pfam" id="PF13641">
    <property type="entry name" value="Glyco_tranf_2_3"/>
    <property type="match status" value="1"/>
</dbReference>
<keyword evidence="1" id="KW-1133">Transmembrane helix</keyword>
<evidence type="ECO:0000313" key="2">
    <source>
        <dbReference type="EMBL" id="APZ35017.1"/>
    </source>
</evidence>
<organism evidence="2 3">
    <name type="scientific">Microbacterium aurum</name>
    <dbReference type="NCBI Taxonomy" id="36805"/>
    <lineage>
        <taxon>Bacteria</taxon>
        <taxon>Bacillati</taxon>
        <taxon>Actinomycetota</taxon>
        <taxon>Actinomycetes</taxon>
        <taxon>Micrococcales</taxon>
        <taxon>Microbacteriaceae</taxon>
        <taxon>Microbacterium</taxon>
    </lineage>
</organism>
<proteinExistence type="predicted"/>
<dbReference type="Proteomes" id="UP000187185">
    <property type="component" value="Chromosome"/>
</dbReference>
<keyword evidence="1" id="KW-0472">Membrane</keyword>
<sequence length="939" mass="96431">MPARVHALLVVRPEGRVAADIHLRRTLDALAAQTRPADVLTIVLCGAHATDRTLAQIAGESGAEGVITADRGTSFAEALSLASRRIDGDAVWLLSQETTPAPDALLRLVGALETSPSVALAAPKLVRADDNDRIVSLGVSLSRGGRTVGLADGEHDQGQHDTGDDVLGVDVRGILIRADAWTALHGLDTALAGADEGLDLGIRARLRGGRVVLAPQALVAIAGAHASASDPAHPGMRETYAQRTAQLHRRLVYAPAWAVVLHWLSYLPLALVRTIGMLLAKQPGDILPEWGATLTVMARPAAVARARRGIRTGRAVSWAQLAPLRVTSAQLRQRLDDDVVEGPGRGELRFFSGGGAWIVLGALLVSVVAFLSLLAWPVLAGGALAPLRATLAQLWADAAYGARPLGWATIGPADPFSAVVAVLGSLWPAAPSRVIVVLWVLALPLSALGGWFAATRFTGRGVVRAAVAIGWALAPSLLDALVTGRPTDVIAHLLLPWLLWTAAVAHRSWSSAAVGSIAAVGVVAAAPSLAPALIVLWIIAIILTAGLGHGRGLARVIWLIVPAAVVFAPMIWHRLSTGDPWALLADPGVPLAGDASTDLVRRLLLGLGFPSGDASRWGELIGPGAAWMPLLVVPVLILAVAAPVVARIVPAAVTLFAALLGLGTASIAIGITVTTDAAASIVLSPAPALSLFWLGALAAAALTLDAIPDAARVRAPLAALVMATLAVSAVPALTALPRGTSALTEGATSTLPAYVEAEGRAGLRNATFVMTPASDGAVIVDVVWGETSALGGQSTLRSARLEADAGDEDAASLAAALIADPSGSAVTDLADHGVAFVLLGTEPGGDSDAARAVRIQAETALNQRDDLEIVGDTGKGKLWRITAPITDRADAATPATSPIALLQLGAVAIALLLAIPTRRSLADSRRRSRIVGARKGDAA</sequence>
<dbReference type="InterPro" id="IPR029044">
    <property type="entry name" value="Nucleotide-diphossugar_trans"/>
</dbReference>
<dbReference type="EMBL" id="CP018762">
    <property type="protein sequence ID" value="APZ35017.1"/>
    <property type="molecule type" value="Genomic_DNA"/>
</dbReference>
<feature type="transmembrane region" description="Helical" evidence="1">
    <location>
        <begin position="434"/>
        <end position="455"/>
    </location>
</feature>
<dbReference type="KEGG" id="maur:BOH66_12770"/>
<feature type="transmembrane region" description="Helical" evidence="1">
    <location>
        <begin position="489"/>
        <end position="506"/>
    </location>
</feature>
<dbReference type="GO" id="GO:0016740">
    <property type="term" value="F:transferase activity"/>
    <property type="evidence" value="ECO:0007669"/>
    <property type="project" value="UniProtKB-KW"/>
</dbReference>
<feature type="transmembrane region" description="Helical" evidence="1">
    <location>
        <begin position="679"/>
        <end position="704"/>
    </location>
</feature>
<name>A0A1P8UA74_9MICO</name>
<dbReference type="OrthoDB" id="3734530at2"/>
<keyword evidence="3" id="KW-1185">Reference proteome</keyword>
<dbReference type="AlphaFoldDB" id="A0A1P8UA74"/>
<protein>
    <submittedName>
        <fullName evidence="2">Glycosyl transferase</fullName>
    </submittedName>
</protein>
<dbReference type="PANTHER" id="PTHR43685">
    <property type="entry name" value="GLYCOSYLTRANSFERASE"/>
    <property type="match status" value="1"/>
</dbReference>